<gene>
    <name evidence="1" type="ORF">MSG28_010999</name>
</gene>
<proteinExistence type="predicted"/>
<evidence type="ECO:0000313" key="2">
    <source>
        <dbReference type="Proteomes" id="UP001064048"/>
    </source>
</evidence>
<accession>A0ACC0KQH7</accession>
<protein>
    <submittedName>
        <fullName evidence="1">Uncharacterized protein</fullName>
    </submittedName>
</protein>
<name>A0ACC0KQH7_CHOFU</name>
<comment type="caution">
    <text evidence="1">The sequence shown here is derived from an EMBL/GenBank/DDBJ whole genome shotgun (WGS) entry which is preliminary data.</text>
</comment>
<keyword evidence="2" id="KW-1185">Reference proteome</keyword>
<dbReference type="EMBL" id="CM046118">
    <property type="protein sequence ID" value="KAI8438522.1"/>
    <property type="molecule type" value="Genomic_DNA"/>
</dbReference>
<organism evidence="1 2">
    <name type="scientific">Choristoneura fumiferana</name>
    <name type="common">Spruce budworm moth</name>
    <name type="synonym">Archips fumiferana</name>
    <dbReference type="NCBI Taxonomy" id="7141"/>
    <lineage>
        <taxon>Eukaryota</taxon>
        <taxon>Metazoa</taxon>
        <taxon>Ecdysozoa</taxon>
        <taxon>Arthropoda</taxon>
        <taxon>Hexapoda</taxon>
        <taxon>Insecta</taxon>
        <taxon>Pterygota</taxon>
        <taxon>Neoptera</taxon>
        <taxon>Endopterygota</taxon>
        <taxon>Lepidoptera</taxon>
        <taxon>Glossata</taxon>
        <taxon>Ditrysia</taxon>
        <taxon>Tortricoidea</taxon>
        <taxon>Tortricidae</taxon>
        <taxon>Tortricinae</taxon>
        <taxon>Choristoneura</taxon>
    </lineage>
</organism>
<dbReference type="Proteomes" id="UP001064048">
    <property type="component" value="Chromosome 18"/>
</dbReference>
<sequence>MQRVTLFLLSAVLAVVLAEGEYYVPRAYYTIDSAGHASAPVPLRRLRRSFNPNWPGYNGGGASANANANANASVIGTGGGAGAGRLTVPNRAGQFRRLAGTIQGGHSVSASSSVGVDGLGNGYYDQYTSVDN</sequence>
<reference evidence="1 2" key="1">
    <citation type="journal article" date="2022" name="Genome Biol. Evol.">
        <title>The Spruce Budworm Genome: Reconstructing the Evolutionary History of Antifreeze Proteins.</title>
        <authorList>
            <person name="Beliveau C."/>
            <person name="Gagne P."/>
            <person name="Picq S."/>
            <person name="Vernygora O."/>
            <person name="Keeling C.I."/>
            <person name="Pinkney K."/>
            <person name="Doucet D."/>
            <person name="Wen F."/>
            <person name="Johnston J.S."/>
            <person name="Maaroufi H."/>
            <person name="Boyle B."/>
            <person name="Laroche J."/>
            <person name="Dewar K."/>
            <person name="Juretic N."/>
            <person name="Blackburn G."/>
            <person name="Nisole A."/>
            <person name="Brunet B."/>
            <person name="Brandao M."/>
            <person name="Lumley L."/>
            <person name="Duan J."/>
            <person name="Quan G."/>
            <person name="Lucarotti C.J."/>
            <person name="Roe A.D."/>
            <person name="Sperling F.A.H."/>
            <person name="Levesque R.C."/>
            <person name="Cusson M."/>
        </authorList>
    </citation>
    <scope>NUCLEOTIDE SEQUENCE [LARGE SCALE GENOMIC DNA]</scope>
    <source>
        <strain evidence="1">Glfc:IPQL:Cfum</strain>
    </source>
</reference>
<evidence type="ECO:0000313" key="1">
    <source>
        <dbReference type="EMBL" id="KAI8438522.1"/>
    </source>
</evidence>